<dbReference type="EMBL" id="JAJUOS010000011">
    <property type="protein sequence ID" value="MCE5974571.1"/>
    <property type="molecule type" value="Genomic_DNA"/>
</dbReference>
<organism evidence="1 2">
    <name type="scientific">Rhodobacter flavimaris</name>
    <dbReference type="NCBI Taxonomy" id="2907145"/>
    <lineage>
        <taxon>Bacteria</taxon>
        <taxon>Pseudomonadati</taxon>
        <taxon>Pseudomonadota</taxon>
        <taxon>Alphaproteobacteria</taxon>
        <taxon>Rhodobacterales</taxon>
        <taxon>Rhodobacter group</taxon>
        <taxon>Rhodobacter</taxon>
    </lineage>
</organism>
<dbReference type="RefSeq" id="WP_233677515.1">
    <property type="nucleotide sequence ID" value="NZ_JAJUOS010000011.1"/>
</dbReference>
<comment type="caution">
    <text evidence="1">The sequence shown here is derived from an EMBL/GenBank/DDBJ whole genome shotgun (WGS) entry which is preliminary data.</text>
</comment>
<dbReference type="InterPro" id="IPR018912">
    <property type="entry name" value="DUF2478"/>
</dbReference>
<sequence length="165" mass="17310">MLGFISVTEKGGADRLLADLAEQLRAEGAPLVAMVRADTPAARPCEMHLRLLPAEEVRAISQDLGPGADACTLDAGALEEAVAATARAIEHAPEGAALILNKFGKQEAAGRGCRDLIGLGLARGLRVLISVPPETRDAFEAFSDGLAEELRPEIQQLADFVKVSS</sequence>
<accession>A0ABS8Z0L2</accession>
<reference evidence="1 2" key="1">
    <citation type="submission" date="2021-12" db="EMBL/GenBank/DDBJ databases">
        <title>Sinirhodobacter sp. WL0062 is a bacterium isolated from seawater.</title>
        <authorList>
            <person name="Wang L."/>
            <person name="He W."/>
            <person name="Zhang D.-F."/>
        </authorList>
    </citation>
    <scope>NUCLEOTIDE SEQUENCE [LARGE SCALE GENOMIC DNA]</scope>
    <source>
        <strain evidence="1 2">WL0062</strain>
    </source>
</reference>
<gene>
    <name evidence="1" type="ORF">LZA78_13870</name>
</gene>
<evidence type="ECO:0000313" key="2">
    <source>
        <dbReference type="Proteomes" id="UP001521181"/>
    </source>
</evidence>
<name>A0ABS8Z0L2_9RHOB</name>
<evidence type="ECO:0000313" key="1">
    <source>
        <dbReference type="EMBL" id="MCE5974571.1"/>
    </source>
</evidence>
<keyword evidence="2" id="KW-1185">Reference proteome</keyword>
<dbReference type="Pfam" id="PF10649">
    <property type="entry name" value="DUF2478"/>
    <property type="match status" value="1"/>
</dbReference>
<protein>
    <submittedName>
        <fullName evidence="1">DUF2478 domain-containing protein</fullName>
    </submittedName>
</protein>
<proteinExistence type="predicted"/>
<dbReference type="Proteomes" id="UP001521181">
    <property type="component" value="Unassembled WGS sequence"/>
</dbReference>